<dbReference type="EMBL" id="KB469588">
    <property type="protein sequence ID" value="EPQ49822.1"/>
    <property type="molecule type" value="Genomic_DNA"/>
</dbReference>
<dbReference type="AlphaFoldDB" id="S7PR13"/>
<feature type="compositionally biased region" description="Low complexity" evidence="1">
    <location>
        <begin position="196"/>
        <end position="207"/>
    </location>
</feature>
<dbReference type="HOGENOM" id="CLU_1326499_0_0_1"/>
<proteinExistence type="predicted"/>
<keyword evidence="3" id="KW-1185">Reference proteome</keyword>
<gene>
    <name evidence="2" type="ORF">GLOTRDRAFT_134570</name>
</gene>
<dbReference type="Proteomes" id="UP000030669">
    <property type="component" value="Unassembled WGS sequence"/>
</dbReference>
<sequence length="207" mass="22202">MHRSVHPFCHNLRFCLFPPPNPTPLIPLSPGRPDSSGHLSLAPIESRTSARRERLLCSPSSTLHFNFCRHPPYLPPPHLALAQEGPATGYVRPPPYPTSLGQRVRSPRAVPTAATAAVAVVALPDADHHVDIKRQRPAQMAGGSGSPGVQEHDALCVLHSRVVSLLPIPTASHRRSRSRQLPPPPSPPSPSPTPTLAPTSKPIAPPQ</sequence>
<protein>
    <submittedName>
        <fullName evidence="2">Uncharacterized protein</fullName>
    </submittedName>
</protein>
<name>S7PR13_GLOTA</name>
<dbReference type="KEGG" id="gtr:GLOTRDRAFT_134570"/>
<reference evidence="2 3" key="1">
    <citation type="journal article" date="2012" name="Science">
        <title>The Paleozoic origin of enzymatic lignin decomposition reconstructed from 31 fungal genomes.</title>
        <authorList>
            <person name="Floudas D."/>
            <person name="Binder M."/>
            <person name="Riley R."/>
            <person name="Barry K."/>
            <person name="Blanchette R.A."/>
            <person name="Henrissat B."/>
            <person name="Martinez A.T."/>
            <person name="Otillar R."/>
            <person name="Spatafora J.W."/>
            <person name="Yadav J.S."/>
            <person name="Aerts A."/>
            <person name="Benoit I."/>
            <person name="Boyd A."/>
            <person name="Carlson A."/>
            <person name="Copeland A."/>
            <person name="Coutinho P.M."/>
            <person name="de Vries R.P."/>
            <person name="Ferreira P."/>
            <person name="Findley K."/>
            <person name="Foster B."/>
            <person name="Gaskell J."/>
            <person name="Glotzer D."/>
            <person name="Gorecki P."/>
            <person name="Heitman J."/>
            <person name="Hesse C."/>
            <person name="Hori C."/>
            <person name="Igarashi K."/>
            <person name="Jurgens J.A."/>
            <person name="Kallen N."/>
            <person name="Kersten P."/>
            <person name="Kohler A."/>
            <person name="Kuees U."/>
            <person name="Kumar T.K.A."/>
            <person name="Kuo A."/>
            <person name="LaButti K."/>
            <person name="Larrondo L.F."/>
            <person name="Lindquist E."/>
            <person name="Ling A."/>
            <person name="Lombard V."/>
            <person name="Lucas S."/>
            <person name="Lundell T."/>
            <person name="Martin R."/>
            <person name="McLaughlin D.J."/>
            <person name="Morgenstern I."/>
            <person name="Morin E."/>
            <person name="Murat C."/>
            <person name="Nagy L.G."/>
            <person name="Nolan M."/>
            <person name="Ohm R.A."/>
            <person name="Patyshakuliyeva A."/>
            <person name="Rokas A."/>
            <person name="Ruiz-Duenas F.J."/>
            <person name="Sabat G."/>
            <person name="Salamov A."/>
            <person name="Samejima M."/>
            <person name="Schmutz J."/>
            <person name="Slot J.C."/>
            <person name="St John F."/>
            <person name="Stenlid J."/>
            <person name="Sun H."/>
            <person name="Sun S."/>
            <person name="Syed K."/>
            <person name="Tsang A."/>
            <person name="Wiebenga A."/>
            <person name="Young D."/>
            <person name="Pisabarro A."/>
            <person name="Eastwood D.C."/>
            <person name="Martin F."/>
            <person name="Cullen D."/>
            <person name="Grigoriev I.V."/>
            <person name="Hibbett D.S."/>
        </authorList>
    </citation>
    <scope>NUCLEOTIDE SEQUENCE [LARGE SCALE GENOMIC DNA]</scope>
    <source>
        <strain evidence="2 3">ATCC 11539</strain>
    </source>
</reference>
<dbReference type="GeneID" id="19303089"/>
<evidence type="ECO:0000313" key="2">
    <source>
        <dbReference type="EMBL" id="EPQ49822.1"/>
    </source>
</evidence>
<accession>S7PR13</accession>
<evidence type="ECO:0000256" key="1">
    <source>
        <dbReference type="SAM" id="MobiDB-lite"/>
    </source>
</evidence>
<evidence type="ECO:0000313" key="3">
    <source>
        <dbReference type="Proteomes" id="UP000030669"/>
    </source>
</evidence>
<organism evidence="2 3">
    <name type="scientific">Gloeophyllum trabeum (strain ATCC 11539 / FP-39264 / Madison 617)</name>
    <name type="common">Brown rot fungus</name>
    <dbReference type="NCBI Taxonomy" id="670483"/>
    <lineage>
        <taxon>Eukaryota</taxon>
        <taxon>Fungi</taxon>
        <taxon>Dikarya</taxon>
        <taxon>Basidiomycota</taxon>
        <taxon>Agaricomycotina</taxon>
        <taxon>Agaricomycetes</taxon>
        <taxon>Gloeophyllales</taxon>
        <taxon>Gloeophyllaceae</taxon>
        <taxon>Gloeophyllum</taxon>
    </lineage>
</organism>
<feature type="region of interest" description="Disordered" evidence="1">
    <location>
        <begin position="169"/>
        <end position="207"/>
    </location>
</feature>
<dbReference type="RefSeq" id="XP_007871721.1">
    <property type="nucleotide sequence ID" value="XM_007873530.1"/>
</dbReference>
<feature type="compositionally biased region" description="Pro residues" evidence="1">
    <location>
        <begin position="181"/>
        <end position="195"/>
    </location>
</feature>